<dbReference type="SUPFAM" id="SSF55856">
    <property type="entry name" value="Cytochrome b5-like heme/steroid binding domain"/>
    <property type="match status" value="1"/>
</dbReference>
<dbReference type="PANTHER" id="PTHR10281">
    <property type="entry name" value="MEMBRANE-ASSOCIATED PROGESTERONE RECEPTOR COMPONENT-RELATED"/>
    <property type="match status" value="1"/>
</dbReference>
<evidence type="ECO:0000256" key="1">
    <source>
        <dbReference type="ARBA" id="ARBA00038357"/>
    </source>
</evidence>
<dbReference type="OrthoDB" id="10257697at2759"/>
<sequence>MSSNLRNRRAQAEDTTTSPRVVEVDTDEEVEITRTTEQQRTRNRLEREYKKSNKKYVVKDDADDDDESFHISVLDILRVIVTFIVLSVALSYYVTAGESYIWGFEKQRPWWMRYNGIKQFLQGPINLTPSQLALYDGSDPSLPIYLALNGTIIDVSANPRIYGPGGGYHFFVGTDATRAFVTGCFKEDLTGDMTGVEELYIPIEDADDSHREKSLTPGEKKRRHEREVQEAREKVAAQVDHWVKFYSNHNKYFAVGKVVPEKDQEEVREKKEWKLCESAQQNRPKRSELNKQL</sequence>
<dbReference type="Proteomes" id="UP000001745">
    <property type="component" value="Unassembled WGS sequence"/>
</dbReference>
<feature type="transmembrane region" description="Helical" evidence="3">
    <location>
        <begin position="76"/>
        <end position="94"/>
    </location>
</feature>
<dbReference type="FunFam" id="3.10.120.10:FF:000018">
    <property type="entry name" value="Heme/steroid binding domain protein, putative"/>
    <property type="match status" value="1"/>
</dbReference>
<dbReference type="GO" id="GO:0016020">
    <property type="term" value="C:membrane"/>
    <property type="evidence" value="ECO:0007669"/>
    <property type="project" value="TreeGrafter"/>
</dbReference>
<reference evidence="6" key="1">
    <citation type="journal article" date="2015" name="Genome Announc.">
        <title>Genome sequence of the AIDS-associated pathogen Penicillium marneffei (ATCC18224) and its near taxonomic relative Talaromyces stipitatus (ATCC10500).</title>
        <authorList>
            <person name="Nierman W.C."/>
            <person name="Fedorova-Abrams N.D."/>
            <person name="Andrianopoulos A."/>
        </authorList>
    </citation>
    <scope>NUCLEOTIDE SEQUENCE [LARGE SCALE GENOMIC DNA]</scope>
    <source>
        <strain evidence="6">ATCC 10500 / CBS 375.48 / QM 6759 / NRRL 1006</strain>
    </source>
</reference>
<dbReference type="InterPro" id="IPR050577">
    <property type="entry name" value="MAPR/NEUFC/NENF-like"/>
</dbReference>
<keyword evidence="6" id="KW-1185">Reference proteome</keyword>
<proteinExistence type="inferred from homology"/>
<dbReference type="STRING" id="441959.B8M0R1"/>
<dbReference type="PhylomeDB" id="B8M0R1"/>
<comment type="similarity">
    <text evidence="1">Belongs to the cytochrome b5 family. MAPR subfamily.</text>
</comment>
<organism evidence="5 6">
    <name type="scientific">Talaromyces stipitatus (strain ATCC 10500 / CBS 375.48 / QM 6759 / NRRL 1006)</name>
    <name type="common">Penicillium stipitatum</name>
    <dbReference type="NCBI Taxonomy" id="441959"/>
    <lineage>
        <taxon>Eukaryota</taxon>
        <taxon>Fungi</taxon>
        <taxon>Dikarya</taxon>
        <taxon>Ascomycota</taxon>
        <taxon>Pezizomycotina</taxon>
        <taxon>Eurotiomycetes</taxon>
        <taxon>Eurotiomycetidae</taxon>
        <taxon>Eurotiales</taxon>
        <taxon>Trichocomaceae</taxon>
        <taxon>Talaromyces</taxon>
        <taxon>Talaromyces sect. Talaromyces</taxon>
    </lineage>
</organism>
<protein>
    <submittedName>
        <fullName evidence="5">Heme/steroid binding domain protein, putative</fullName>
    </submittedName>
</protein>
<feature type="domain" description="Cytochrome b5 heme-binding" evidence="4">
    <location>
        <begin position="127"/>
        <end position="205"/>
    </location>
</feature>
<dbReference type="AlphaFoldDB" id="B8M0R1"/>
<dbReference type="PANTHER" id="PTHR10281:SF76">
    <property type="entry name" value="CALCUTTA CUP-RELATED"/>
    <property type="match status" value="1"/>
</dbReference>
<dbReference type="VEuPathDB" id="FungiDB:TSTA_086770"/>
<dbReference type="InParanoid" id="B8M0R1"/>
<keyword evidence="3" id="KW-1133">Transmembrane helix</keyword>
<evidence type="ECO:0000313" key="5">
    <source>
        <dbReference type="EMBL" id="EED21444.1"/>
    </source>
</evidence>
<evidence type="ECO:0000313" key="6">
    <source>
        <dbReference type="Proteomes" id="UP000001745"/>
    </source>
</evidence>
<feature type="region of interest" description="Disordered" evidence="2">
    <location>
        <begin position="207"/>
        <end position="228"/>
    </location>
</feature>
<name>B8M0R1_TALSN</name>
<dbReference type="EMBL" id="EQ962653">
    <property type="protein sequence ID" value="EED21444.1"/>
    <property type="molecule type" value="Genomic_DNA"/>
</dbReference>
<evidence type="ECO:0000259" key="4">
    <source>
        <dbReference type="SMART" id="SM01117"/>
    </source>
</evidence>
<dbReference type="InterPro" id="IPR001199">
    <property type="entry name" value="Cyt_B5-like_heme/steroid-bd"/>
</dbReference>
<keyword evidence="3" id="KW-0812">Transmembrane</keyword>
<dbReference type="SMART" id="SM01117">
    <property type="entry name" value="Cyt-b5"/>
    <property type="match status" value="1"/>
</dbReference>
<keyword evidence="3" id="KW-0472">Membrane</keyword>
<dbReference type="Gene3D" id="3.10.120.10">
    <property type="entry name" value="Cytochrome b5-like heme/steroid binding domain"/>
    <property type="match status" value="1"/>
</dbReference>
<dbReference type="eggNOG" id="KOG1110">
    <property type="taxonomic scope" value="Eukaryota"/>
</dbReference>
<gene>
    <name evidence="5" type="ORF">TSTA_086770</name>
</gene>
<dbReference type="GO" id="GO:0012505">
    <property type="term" value="C:endomembrane system"/>
    <property type="evidence" value="ECO:0007669"/>
    <property type="project" value="TreeGrafter"/>
</dbReference>
<dbReference type="RefSeq" id="XP_002478407.1">
    <property type="nucleotide sequence ID" value="XM_002478362.1"/>
</dbReference>
<dbReference type="OMA" id="ESFFWGM"/>
<feature type="region of interest" description="Disordered" evidence="2">
    <location>
        <begin position="1"/>
        <end position="43"/>
    </location>
</feature>
<dbReference type="InterPro" id="IPR036400">
    <property type="entry name" value="Cyt_B5-like_heme/steroid_sf"/>
</dbReference>
<evidence type="ECO:0000256" key="3">
    <source>
        <dbReference type="SAM" id="Phobius"/>
    </source>
</evidence>
<feature type="compositionally biased region" description="Basic and acidic residues" evidence="2">
    <location>
        <begin position="31"/>
        <end position="43"/>
    </location>
</feature>
<dbReference type="GeneID" id="8110083"/>
<accession>B8M0R1</accession>
<dbReference type="HOGENOM" id="CLU_070889_0_1_1"/>
<evidence type="ECO:0000256" key="2">
    <source>
        <dbReference type="SAM" id="MobiDB-lite"/>
    </source>
</evidence>